<dbReference type="SMART" id="SM00345">
    <property type="entry name" value="HTH_GNTR"/>
    <property type="match status" value="1"/>
</dbReference>
<dbReference type="SUPFAM" id="SSF46785">
    <property type="entry name" value="Winged helix' DNA-binding domain"/>
    <property type="match status" value="1"/>
</dbReference>
<dbReference type="InterPro" id="IPR028082">
    <property type="entry name" value="Peripla_BP_I"/>
</dbReference>
<reference evidence="6" key="1">
    <citation type="submission" date="2021-04" db="EMBL/GenBank/DDBJ databases">
        <title>Biosynthetic gene clusters of Dactylosporangioum roseum.</title>
        <authorList>
            <person name="Hartkoorn R.C."/>
            <person name="Beaudoing E."/>
            <person name="Hot D."/>
            <person name="Moureu S."/>
        </authorList>
    </citation>
    <scope>NUCLEOTIDE SEQUENCE</scope>
    <source>
        <strain evidence="6">NRRL B-16295</strain>
    </source>
</reference>
<dbReference type="PROSITE" id="PS50949">
    <property type="entry name" value="HTH_GNTR"/>
    <property type="match status" value="1"/>
</dbReference>
<keyword evidence="3" id="KW-0804">Transcription</keyword>
<dbReference type="InterPro" id="IPR036388">
    <property type="entry name" value="WH-like_DNA-bd_sf"/>
</dbReference>
<dbReference type="InterPro" id="IPR000524">
    <property type="entry name" value="Tscrpt_reg_HTH_GntR"/>
</dbReference>
<organism evidence="6 7">
    <name type="scientific">Dactylosporangium roseum</name>
    <dbReference type="NCBI Taxonomy" id="47989"/>
    <lineage>
        <taxon>Bacteria</taxon>
        <taxon>Bacillati</taxon>
        <taxon>Actinomycetota</taxon>
        <taxon>Actinomycetes</taxon>
        <taxon>Micromonosporales</taxon>
        <taxon>Micromonosporaceae</taxon>
        <taxon>Dactylosporangium</taxon>
    </lineage>
</organism>
<dbReference type="Proteomes" id="UP001058271">
    <property type="component" value="Chromosome"/>
</dbReference>
<feature type="compositionally biased region" description="Low complexity" evidence="4">
    <location>
        <begin position="1"/>
        <end position="13"/>
    </location>
</feature>
<evidence type="ECO:0000259" key="5">
    <source>
        <dbReference type="PROSITE" id="PS50949"/>
    </source>
</evidence>
<dbReference type="Pfam" id="PF00392">
    <property type="entry name" value="GntR"/>
    <property type="match status" value="1"/>
</dbReference>
<dbReference type="Gene3D" id="1.10.10.10">
    <property type="entry name" value="Winged helix-like DNA-binding domain superfamily/Winged helix DNA-binding domain"/>
    <property type="match status" value="1"/>
</dbReference>
<dbReference type="PRINTS" id="PR00035">
    <property type="entry name" value="HTHGNTR"/>
</dbReference>
<dbReference type="PANTHER" id="PTHR30146">
    <property type="entry name" value="LACI-RELATED TRANSCRIPTIONAL REPRESSOR"/>
    <property type="match status" value="1"/>
</dbReference>
<evidence type="ECO:0000256" key="4">
    <source>
        <dbReference type="SAM" id="MobiDB-lite"/>
    </source>
</evidence>
<gene>
    <name evidence="6" type="ORF">Drose_24015</name>
</gene>
<evidence type="ECO:0000256" key="2">
    <source>
        <dbReference type="ARBA" id="ARBA00023125"/>
    </source>
</evidence>
<evidence type="ECO:0000313" key="7">
    <source>
        <dbReference type="Proteomes" id="UP001058271"/>
    </source>
</evidence>
<sequence>MVDIKPAAAPRGPRSARDTSARDLKFQQLAGELRRGILAGDWAAGTKLPTENQLAKETGLSMTTVRRAYEELVGQGLVVRRQGAGTFVTTPDRRGSRARCSIGVLVPDTQLYYPRVLQGIEEALSAAGARLQLATYHYDRREEELDLRFLLDSGVDGLLLVPTLLGLDDPAGRADQLMSLPVPAVFLERRLADAGPGDRTEHVCSDHQAGAYDAVMHLHRLGHERIALVTRCNNPTEAAVLQGFDRGMRDLGLATDLRHSAVKERWGPDVADEFLARLVDSSVTAALVLGDREAAFIEGAARRRGLRIPEQLALVSYDDETADVAEVPLTAVSPPKYRVGRMAAEVLLRRLAEGDACPLHQVRLRPRIVIRASCGARPVRQ</sequence>
<dbReference type="Pfam" id="PF13377">
    <property type="entry name" value="Peripla_BP_3"/>
    <property type="match status" value="1"/>
</dbReference>
<keyword evidence="7" id="KW-1185">Reference proteome</keyword>
<dbReference type="CDD" id="cd07377">
    <property type="entry name" value="WHTH_GntR"/>
    <property type="match status" value="1"/>
</dbReference>
<name>A0ABY5YYI6_9ACTN</name>
<dbReference type="SUPFAM" id="SSF53822">
    <property type="entry name" value="Periplasmic binding protein-like I"/>
    <property type="match status" value="1"/>
</dbReference>
<evidence type="ECO:0000256" key="1">
    <source>
        <dbReference type="ARBA" id="ARBA00023015"/>
    </source>
</evidence>
<feature type="region of interest" description="Disordered" evidence="4">
    <location>
        <begin position="1"/>
        <end position="21"/>
    </location>
</feature>
<dbReference type="RefSeq" id="WP_260723600.1">
    <property type="nucleotide sequence ID" value="NZ_BAAABS010000025.1"/>
</dbReference>
<feature type="domain" description="HTH gntR-type" evidence="5">
    <location>
        <begin position="23"/>
        <end position="91"/>
    </location>
</feature>
<dbReference type="InterPro" id="IPR046335">
    <property type="entry name" value="LacI/GalR-like_sensor"/>
</dbReference>
<dbReference type="PANTHER" id="PTHR30146:SF155">
    <property type="entry name" value="ALANINE RACEMASE"/>
    <property type="match status" value="1"/>
</dbReference>
<dbReference type="InterPro" id="IPR036390">
    <property type="entry name" value="WH_DNA-bd_sf"/>
</dbReference>
<protein>
    <submittedName>
        <fullName evidence="6">Substrate-binding domain-containing protein</fullName>
    </submittedName>
</protein>
<accession>A0ABY5YYI6</accession>
<dbReference type="EMBL" id="CP073721">
    <property type="protein sequence ID" value="UWZ34297.1"/>
    <property type="molecule type" value="Genomic_DNA"/>
</dbReference>
<keyword evidence="1" id="KW-0805">Transcription regulation</keyword>
<dbReference type="Gene3D" id="3.40.50.2300">
    <property type="match status" value="2"/>
</dbReference>
<proteinExistence type="predicted"/>
<keyword evidence="2" id="KW-0238">DNA-binding</keyword>
<evidence type="ECO:0000256" key="3">
    <source>
        <dbReference type="ARBA" id="ARBA00023163"/>
    </source>
</evidence>
<evidence type="ECO:0000313" key="6">
    <source>
        <dbReference type="EMBL" id="UWZ34297.1"/>
    </source>
</evidence>